<name>A0A9K3JNZ9_HELAN</name>
<dbReference type="Gramene" id="mRNA:HanXRQr2_Chr10g0438081">
    <property type="protein sequence ID" value="CDS:HanXRQr2_Chr10g0438081.1"/>
    <property type="gene ID" value="HanXRQr2_Chr10g0438081"/>
</dbReference>
<evidence type="ECO:0000313" key="2">
    <source>
        <dbReference type="EMBL" id="KAF5818052.1"/>
    </source>
</evidence>
<dbReference type="AlphaFoldDB" id="A0A9K3JNZ9"/>
<evidence type="ECO:0000313" key="1">
    <source>
        <dbReference type="EMBL" id="KAF5786208.1"/>
    </source>
</evidence>
<sequence>MMAALGTLLADFLSTQYYERKHEKQIQGVRVDSVDLASEAGIVPVPVAGKEEGGGIHIVGMHAHAAQHRQNHASG</sequence>
<reference evidence="2" key="1">
    <citation type="journal article" date="2017" name="Nature">
        <title>The sunflower genome provides insights into oil metabolism, flowering and Asterid evolution.</title>
        <authorList>
            <person name="Badouin H."/>
            <person name="Gouzy J."/>
            <person name="Grassa C.J."/>
            <person name="Murat F."/>
            <person name="Staton S.E."/>
            <person name="Cottret L."/>
            <person name="Lelandais-Briere C."/>
            <person name="Owens G.L."/>
            <person name="Carrere S."/>
            <person name="Mayjonade B."/>
            <person name="Legrand L."/>
            <person name="Gill N."/>
            <person name="Kane N.C."/>
            <person name="Bowers J.E."/>
            <person name="Hubner S."/>
            <person name="Bellec A."/>
            <person name="Berard A."/>
            <person name="Berges H."/>
            <person name="Blanchet N."/>
            <person name="Boniface M.C."/>
            <person name="Brunel D."/>
            <person name="Catrice O."/>
            <person name="Chaidir N."/>
            <person name="Claudel C."/>
            <person name="Donnadieu C."/>
            <person name="Faraut T."/>
            <person name="Fievet G."/>
            <person name="Helmstetter N."/>
            <person name="King M."/>
            <person name="Knapp S.J."/>
            <person name="Lai Z."/>
            <person name="Le Paslier M.C."/>
            <person name="Lippi Y."/>
            <person name="Lorenzon L."/>
            <person name="Mandel J.R."/>
            <person name="Marage G."/>
            <person name="Marchand G."/>
            <person name="Marquand E."/>
            <person name="Bret-Mestries E."/>
            <person name="Morien E."/>
            <person name="Nambeesan S."/>
            <person name="Nguyen T."/>
            <person name="Pegot-Espagnet P."/>
            <person name="Pouilly N."/>
            <person name="Raftis F."/>
            <person name="Sallet E."/>
            <person name="Schiex T."/>
            <person name="Thomas J."/>
            <person name="Vandecasteele C."/>
            <person name="Vares D."/>
            <person name="Vear F."/>
            <person name="Vautrin S."/>
            <person name="Crespi M."/>
            <person name="Mangin B."/>
            <person name="Burke J.M."/>
            <person name="Salse J."/>
            <person name="Munos S."/>
            <person name="Vincourt P."/>
            <person name="Rieseberg L.H."/>
            <person name="Langlade N.B."/>
        </authorList>
    </citation>
    <scope>NUCLEOTIDE SEQUENCE</scope>
    <source>
        <tissue evidence="2">Leaves</tissue>
    </source>
</reference>
<dbReference type="Proteomes" id="UP000215914">
    <property type="component" value="Unassembled WGS sequence"/>
</dbReference>
<reference evidence="2" key="2">
    <citation type="submission" date="2020-06" db="EMBL/GenBank/DDBJ databases">
        <title>Helianthus annuus Genome sequencing and assembly Release 2.</title>
        <authorList>
            <person name="Gouzy J."/>
            <person name="Langlade N."/>
            <person name="Munos S."/>
        </authorList>
    </citation>
    <scope>NUCLEOTIDE SEQUENCE</scope>
    <source>
        <tissue evidence="2">Leaves</tissue>
    </source>
</reference>
<evidence type="ECO:0000313" key="3">
    <source>
        <dbReference type="Proteomes" id="UP000215914"/>
    </source>
</evidence>
<organism evidence="2 3">
    <name type="scientific">Helianthus annuus</name>
    <name type="common">Common sunflower</name>
    <dbReference type="NCBI Taxonomy" id="4232"/>
    <lineage>
        <taxon>Eukaryota</taxon>
        <taxon>Viridiplantae</taxon>
        <taxon>Streptophyta</taxon>
        <taxon>Embryophyta</taxon>
        <taxon>Tracheophyta</taxon>
        <taxon>Spermatophyta</taxon>
        <taxon>Magnoliopsida</taxon>
        <taxon>eudicotyledons</taxon>
        <taxon>Gunneridae</taxon>
        <taxon>Pentapetalae</taxon>
        <taxon>asterids</taxon>
        <taxon>campanulids</taxon>
        <taxon>Asterales</taxon>
        <taxon>Asteraceae</taxon>
        <taxon>Asteroideae</taxon>
        <taxon>Heliantheae alliance</taxon>
        <taxon>Heliantheae</taxon>
        <taxon>Helianthus</taxon>
    </lineage>
</organism>
<gene>
    <name evidence="2" type="ORF">HanXRQr2_Chr02g0060321</name>
    <name evidence="1" type="ORF">HanXRQr2_Chr10g0438081</name>
</gene>
<accession>A0A9K3JNZ9</accession>
<comment type="caution">
    <text evidence="2">The sequence shown here is derived from an EMBL/GenBank/DDBJ whole genome shotgun (WGS) entry which is preliminary data.</text>
</comment>
<dbReference type="EMBL" id="MNCJ02000325">
    <property type="protein sequence ID" value="KAF5786208.1"/>
    <property type="molecule type" value="Genomic_DNA"/>
</dbReference>
<keyword evidence="3" id="KW-1185">Reference proteome</keyword>
<proteinExistence type="predicted"/>
<dbReference type="Gramene" id="mRNA:HanXRQr2_Chr02g0060321">
    <property type="protein sequence ID" value="CDS:HanXRQr2_Chr02g0060321.1"/>
    <property type="gene ID" value="HanXRQr2_Chr02g0060321"/>
</dbReference>
<dbReference type="EMBL" id="MNCJ02000317">
    <property type="protein sequence ID" value="KAF5818052.1"/>
    <property type="molecule type" value="Genomic_DNA"/>
</dbReference>
<protein>
    <submittedName>
        <fullName evidence="2">Uncharacterized protein</fullName>
    </submittedName>
</protein>